<dbReference type="EMBL" id="QPIJ01000089">
    <property type="protein sequence ID" value="RCV85863.1"/>
    <property type="molecule type" value="Genomic_DNA"/>
</dbReference>
<dbReference type="Pfam" id="PF08707">
    <property type="entry name" value="PriCT_2"/>
    <property type="match status" value="1"/>
</dbReference>
<dbReference type="PANTHER" id="PTHR35372">
    <property type="entry name" value="ATP BINDING PROTEIN-RELATED"/>
    <property type="match status" value="1"/>
</dbReference>
<comment type="caution">
    <text evidence="5">The sequence shown here is derived from an EMBL/GenBank/DDBJ whole genome shotgun (WGS) entry which is preliminary data.</text>
</comment>
<keyword evidence="1" id="KW-0547">Nucleotide-binding</keyword>
<evidence type="ECO:0000256" key="3">
    <source>
        <dbReference type="ARBA" id="ARBA00022840"/>
    </source>
</evidence>
<proteinExistence type="predicted"/>
<dbReference type="Pfam" id="PF09250">
    <property type="entry name" value="Prim-Pol"/>
    <property type="match status" value="1"/>
</dbReference>
<dbReference type="InterPro" id="IPR006500">
    <property type="entry name" value="Helicase_put_C_phage/plasmid"/>
</dbReference>
<evidence type="ECO:0000313" key="6">
    <source>
        <dbReference type="Proteomes" id="UP000253204"/>
    </source>
</evidence>
<dbReference type="Pfam" id="PF08706">
    <property type="entry name" value="D5_N"/>
    <property type="match status" value="1"/>
</dbReference>
<keyword evidence="2" id="KW-0378">Hydrolase</keyword>
<dbReference type="InterPro" id="IPR014819">
    <property type="entry name" value="PriCT_2"/>
</dbReference>
<dbReference type="PROSITE" id="PS51206">
    <property type="entry name" value="SF3_HELICASE_1"/>
    <property type="match status" value="1"/>
</dbReference>
<dbReference type="InterPro" id="IPR014818">
    <property type="entry name" value="Phage/plasmid_primase_P4_C"/>
</dbReference>
<keyword evidence="3" id="KW-0067">ATP-binding</keyword>
<dbReference type="InterPro" id="IPR015330">
    <property type="entry name" value="DNA_primase/pol_bifunc_N"/>
</dbReference>
<dbReference type="Proteomes" id="UP000253204">
    <property type="component" value="Unassembled WGS sequence"/>
</dbReference>
<dbReference type="AlphaFoldDB" id="A0A368TRJ9"/>
<dbReference type="Gene3D" id="3.40.50.300">
    <property type="entry name" value="P-loop containing nucleotide triphosphate hydrolases"/>
    <property type="match status" value="1"/>
</dbReference>
<dbReference type="SMART" id="SM00943">
    <property type="entry name" value="Prim-Pol"/>
    <property type="match status" value="1"/>
</dbReference>
<keyword evidence="6" id="KW-1185">Reference proteome</keyword>
<dbReference type="InterPro" id="IPR027417">
    <property type="entry name" value="P-loop_NTPase"/>
</dbReference>
<dbReference type="GO" id="GO:0005524">
    <property type="term" value="F:ATP binding"/>
    <property type="evidence" value="ECO:0007669"/>
    <property type="project" value="UniProtKB-KW"/>
</dbReference>
<dbReference type="RefSeq" id="WP_114488603.1">
    <property type="nucleotide sequence ID" value="NZ_QPIJ01000089.1"/>
</dbReference>
<gene>
    <name evidence="5" type="ORF">DU506_19895</name>
</gene>
<name>A0A368TRJ9_9GAMM</name>
<dbReference type="GO" id="GO:0016817">
    <property type="term" value="F:hydrolase activity, acting on acid anhydrides"/>
    <property type="evidence" value="ECO:0007669"/>
    <property type="project" value="InterPro"/>
</dbReference>
<evidence type="ECO:0000256" key="2">
    <source>
        <dbReference type="ARBA" id="ARBA00022801"/>
    </source>
</evidence>
<protein>
    <submittedName>
        <fullName evidence="5">DNA primase</fullName>
    </submittedName>
</protein>
<evidence type="ECO:0000256" key="1">
    <source>
        <dbReference type="ARBA" id="ARBA00022741"/>
    </source>
</evidence>
<dbReference type="OrthoDB" id="784829at2"/>
<dbReference type="NCBIfam" id="TIGR01613">
    <property type="entry name" value="primase_Cterm"/>
    <property type="match status" value="1"/>
</dbReference>
<accession>A0A368TRJ9</accession>
<feature type="domain" description="SF3 helicase" evidence="4">
    <location>
        <begin position="568"/>
        <end position="732"/>
    </location>
</feature>
<dbReference type="InterPro" id="IPR051620">
    <property type="entry name" value="ORF904-like_C"/>
</dbReference>
<organism evidence="5 6">
    <name type="scientific">Vreelandella rituensis</name>
    <dbReference type="NCBI Taxonomy" id="2282306"/>
    <lineage>
        <taxon>Bacteria</taxon>
        <taxon>Pseudomonadati</taxon>
        <taxon>Pseudomonadota</taxon>
        <taxon>Gammaproteobacteria</taxon>
        <taxon>Oceanospirillales</taxon>
        <taxon>Halomonadaceae</taxon>
        <taxon>Vreelandella</taxon>
    </lineage>
</organism>
<evidence type="ECO:0000259" key="4">
    <source>
        <dbReference type="PROSITE" id="PS51206"/>
    </source>
</evidence>
<dbReference type="PANTHER" id="PTHR35372:SF2">
    <property type="entry name" value="SF3 HELICASE DOMAIN-CONTAINING PROTEIN"/>
    <property type="match status" value="1"/>
</dbReference>
<dbReference type="SMART" id="SM00885">
    <property type="entry name" value="D5_N"/>
    <property type="match status" value="1"/>
</dbReference>
<reference evidence="5 6" key="1">
    <citation type="submission" date="2018-07" db="EMBL/GenBank/DDBJ databases">
        <title>Halomonas rutogse sp. nov., isolated from Lake TangqianCo on Tibetan Plateau.</title>
        <authorList>
            <person name="Lu H."/>
            <person name="Xing P."/>
            <person name="Wu Q."/>
        </authorList>
    </citation>
    <scope>NUCLEOTIDE SEQUENCE [LARGE SCALE GENOMIC DNA]</scope>
    <source>
        <strain evidence="5 6">TQ8S</strain>
    </source>
</reference>
<sequence>MTDHFRNHGRALLANGYLIVPIRKGEKRPAISGWQKARLGMEDLTRYPDHGVGVLCGQGAHPIVGVDIDVSHPVIGPALIAWCRRNLGDGAERVGAAPRILLAYRADSAGWAKGASVQFFDPTDPTKPSGKDNHQQVEILGLGQQFVAYHEHPDTGRDYQWVDLMGGLESLRASDLPVVTEKHVAALLAEVSRLVRTTPGVTVVGSAESPAMRSSSDADDLMSLVARVGMSFAEVERWMSHLENDGDSYDHWAHVGMSLHHEFAGTEHESDALALWKEYGARSSKDDPKQYDYKWRSFGGGSGAPTTLRWLLKICGQAKREKDHEGRRAALDEAKELIQSQTDSLKLGGKEVLEKLKLLIPDDPLVRTEIIGAFQARYKALTKTNMPITQARALLVGPRAATVQAKRPLTEFGNAERMLDRYGDGLMFVPEVGTWFIWTGVYWRRAVDVEIEHLAKETIRALVNEVEEHEERAEFFQFCALSQQARMVSNMVKLASSDPRVAVPAAELDKHSHYLGVRNGVVDLRTGALLPPDPDLRITLVAACDFDPRAKAPVFERTISEVFSGDEDMVEYVMRTFGYALMGTPIEDIMFIAFGNGANGKSTIFNAVRQAFGSYARSADAASFVADGNKGGGGGPREDLVRLRGARFVYVNEPDENGELREGMVKSMTGGDTITARGIHAKHSVEMTPTWVVYMPTNHKPIIKGNDNGIWRRMGMLPFERNFENDPNVPKDGKRKEKLALEMAGILALIVKAALRYQKDGLVPPKRVLAARDAYRSQMDLLAEWLDECCDLDPSATVSSKELWDSWEMFARGRGLLNYIRSSTALSRRLDTRFPPIRGSGGVRLRSGLRIKGSADLF</sequence>
<evidence type="ECO:0000313" key="5">
    <source>
        <dbReference type="EMBL" id="RCV85863.1"/>
    </source>
</evidence>
<dbReference type="InterPro" id="IPR014015">
    <property type="entry name" value="Helicase_SF3_DNA-vir"/>
</dbReference>
<dbReference type="SUPFAM" id="SSF56747">
    <property type="entry name" value="Prim-pol domain"/>
    <property type="match status" value="1"/>
</dbReference>